<dbReference type="SUPFAM" id="SSF56059">
    <property type="entry name" value="Glutathione synthetase ATP-binding domain-like"/>
    <property type="match status" value="1"/>
</dbReference>
<protein>
    <submittedName>
        <fullName evidence="6">ATP-dependent carboxylate-amine ligase domain protein ATP-grasp</fullName>
    </submittedName>
</protein>
<keyword evidence="7" id="KW-1185">Reference proteome</keyword>
<accession>D5V7H4</accession>
<dbReference type="Gene3D" id="3.40.50.20">
    <property type="match status" value="1"/>
</dbReference>
<dbReference type="InterPro" id="IPR052032">
    <property type="entry name" value="ATP-dep_AA_Ligase"/>
</dbReference>
<dbReference type="HOGENOM" id="CLU_029016_5_0_7"/>
<dbReference type="RefSeq" id="WP_013136739.1">
    <property type="nucleotide sequence ID" value="NC_014166.1"/>
</dbReference>
<dbReference type="AlphaFoldDB" id="D5V7H4"/>
<dbReference type="PROSITE" id="PS50975">
    <property type="entry name" value="ATP_GRASP"/>
    <property type="match status" value="1"/>
</dbReference>
<dbReference type="GO" id="GO:0005524">
    <property type="term" value="F:ATP binding"/>
    <property type="evidence" value="ECO:0007669"/>
    <property type="project" value="UniProtKB-UniRule"/>
</dbReference>
<dbReference type="EMBL" id="CP001999">
    <property type="protein sequence ID" value="ADG94594.1"/>
    <property type="molecule type" value="Genomic_DNA"/>
</dbReference>
<dbReference type="eggNOG" id="COG0026">
    <property type="taxonomic scope" value="Bacteria"/>
</dbReference>
<reference evidence="6 7" key="1">
    <citation type="journal article" date="2010" name="Stand. Genomic Sci.">
        <title>Complete genome sequence of Arcobacter nitrofigilis type strain (CI).</title>
        <authorList>
            <person name="Pati A."/>
            <person name="Gronow S."/>
            <person name="Lapidus A."/>
            <person name="Copeland A."/>
            <person name="Glavina Del Rio T."/>
            <person name="Nolan M."/>
            <person name="Lucas S."/>
            <person name="Tice H."/>
            <person name="Cheng J.F."/>
            <person name="Han C."/>
            <person name="Chertkov O."/>
            <person name="Bruce D."/>
            <person name="Tapia R."/>
            <person name="Goodwin L."/>
            <person name="Pitluck S."/>
            <person name="Liolios K."/>
            <person name="Ivanova N."/>
            <person name="Mavromatis K."/>
            <person name="Chen A."/>
            <person name="Palaniappan K."/>
            <person name="Land M."/>
            <person name="Hauser L."/>
            <person name="Chang Y.J."/>
            <person name="Jeffries C.D."/>
            <person name="Detter J.C."/>
            <person name="Rohde M."/>
            <person name="Goker M."/>
            <person name="Bristow J."/>
            <person name="Eisen J.A."/>
            <person name="Markowitz V."/>
            <person name="Hugenholtz P."/>
            <person name="Klenk H.P."/>
            <person name="Kyrpides N.C."/>
        </authorList>
    </citation>
    <scope>NUCLEOTIDE SEQUENCE [LARGE SCALE GENOMIC DNA]</scope>
    <source>
        <strain evidence="7">ATCC 33309 / DSM 7299 / CCUG 15893 / LMG 7604 / NCTC 12251 / CI</strain>
    </source>
</reference>
<keyword evidence="2 4" id="KW-0547">Nucleotide-binding</keyword>
<dbReference type="Gene3D" id="3.30.470.20">
    <property type="entry name" value="ATP-grasp fold, B domain"/>
    <property type="match status" value="1"/>
</dbReference>
<dbReference type="SUPFAM" id="SSF52440">
    <property type="entry name" value="PreATP-grasp domain"/>
    <property type="match status" value="1"/>
</dbReference>
<organism evidence="6 7">
    <name type="scientific">Arcobacter nitrofigilis (strain ATCC 33309 / DSM 7299 / CCUG 15893 / LMG 7604 / NCTC 12251 / CI)</name>
    <name type="common">Campylobacter nitrofigilis</name>
    <dbReference type="NCBI Taxonomy" id="572480"/>
    <lineage>
        <taxon>Bacteria</taxon>
        <taxon>Pseudomonadati</taxon>
        <taxon>Campylobacterota</taxon>
        <taxon>Epsilonproteobacteria</taxon>
        <taxon>Campylobacterales</taxon>
        <taxon>Arcobacteraceae</taxon>
        <taxon>Arcobacter</taxon>
    </lineage>
</organism>
<dbReference type="PANTHER" id="PTHR43585:SF2">
    <property type="entry name" value="ATP-GRASP ENZYME FSQD"/>
    <property type="match status" value="1"/>
</dbReference>
<evidence type="ECO:0000256" key="3">
    <source>
        <dbReference type="ARBA" id="ARBA00022840"/>
    </source>
</evidence>
<dbReference type="PANTHER" id="PTHR43585">
    <property type="entry name" value="FUMIPYRROLE BIOSYNTHESIS PROTEIN C"/>
    <property type="match status" value="1"/>
</dbReference>
<keyword evidence="3 4" id="KW-0067">ATP-binding</keyword>
<evidence type="ECO:0000259" key="5">
    <source>
        <dbReference type="PROSITE" id="PS50975"/>
    </source>
</evidence>
<dbReference type="InterPro" id="IPR013815">
    <property type="entry name" value="ATP_grasp_subdomain_1"/>
</dbReference>
<dbReference type="GO" id="GO:0046872">
    <property type="term" value="F:metal ion binding"/>
    <property type="evidence" value="ECO:0007669"/>
    <property type="project" value="InterPro"/>
</dbReference>
<sequence length="369" mass="42470">MRKLFILGGSALQLDLILEAKKLFFYVIVLDMDKDCVGSRWCDEFLHIDICDKEAVLKKAIEYKIDAILTSATELGNITACYVGEKLGLNTNSYECALNTTNKMKMKEIFKKHNIKTANYKYFEKEDLIDWKNFPCIVKPVDSSGGRGLSYISKKEDLEESIKKAFLYSKRSELIIEEYILGRQFSVETISSNKEHQIITINEEFIREVPDILELGHHIPAKCSDSLKEKISQVTYKLLDIFDLKFGAGHIELRVTDNDEIYIVELASRTGGMRSEMINLAFGVSYSRLLLLSVLGMNLKLNIEKSNEVDCNFIIDYRAYEEYLNMKRNKEFLIFEPNSIKNVEKDFVATNLGESKGYYFILQNTKDNS</sequence>
<dbReference type="GO" id="GO:0016874">
    <property type="term" value="F:ligase activity"/>
    <property type="evidence" value="ECO:0007669"/>
    <property type="project" value="UniProtKB-KW"/>
</dbReference>
<proteinExistence type="predicted"/>
<dbReference type="KEGG" id="ant:Arnit_2946"/>
<evidence type="ECO:0000256" key="4">
    <source>
        <dbReference type="PROSITE-ProRule" id="PRU00409"/>
    </source>
</evidence>
<dbReference type="Gene3D" id="3.30.1490.20">
    <property type="entry name" value="ATP-grasp fold, A domain"/>
    <property type="match status" value="1"/>
</dbReference>
<dbReference type="OrthoDB" id="9803907at2"/>
<keyword evidence="1 6" id="KW-0436">Ligase</keyword>
<dbReference type="STRING" id="572480.Arnit_2946"/>
<name>D5V7H4_ARCNC</name>
<feature type="domain" description="ATP-grasp" evidence="5">
    <location>
        <begin position="107"/>
        <end position="295"/>
    </location>
</feature>
<dbReference type="InterPro" id="IPR016185">
    <property type="entry name" value="PreATP-grasp_dom_sf"/>
</dbReference>
<evidence type="ECO:0000313" key="7">
    <source>
        <dbReference type="Proteomes" id="UP000000939"/>
    </source>
</evidence>
<dbReference type="Proteomes" id="UP000000939">
    <property type="component" value="Chromosome"/>
</dbReference>
<dbReference type="Pfam" id="PF13535">
    <property type="entry name" value="ATP-grasp_4"/>
    <property type="match status" value="1"/>
</dbReference>
<gene>
    <name evidence="6" type="ordered locus">Arnit_2946</name>
</gene>
<evidence type="ECO:0000256" key="1">
    <source>
        <dbReference type="ARBA" id="ARBA00022598"/>
    </source>
</evidence>
<evidence type="ECO:0000256" key="2">
    <source>
        <dbReference type="ARBA" id="ARBA00022741"/>
    </source>
</evidence>
<evidence type="ECO:0000313" key="6">
    <source>
        <dbReference type="EMBL" id="ADG94594.1"/>
    </source>
</evidence>
<dbReference type="InterPro" id="IPR011761">
    <property type="entry name" value="ATP-grasp"/>
</dbReference>